<keyword evidence="5" id="KW-0732">Signal</keyword>
<keyword evidence="4 9" id="KW-0812">Transmembrane</keyword>
<reference evidence="11" key="2">
    <citation type="submission" date="2020-07" db="EMBL/GenBank/DDBJ databases">
        <authorList>
            <person name="Vera ALvarez R."/>
            <person name="Arias-Moreno D.M."/>
            <person name="Jimenez-Jacinto V."/>
            <person name="Jimenez-Bremont J.F."/>
            <person name="Swaminathan K."/>
            <person name="Moose S.P."/>
            <person name="Guerrero-Gonzalez M.L."/>
            <person name="Marino-Ramirez L."/>
            <person name="Landsman D."/>
            <person name="Rodriguez-Kessler M."/>
            <person name="Delgado-Sanchez P."/>
        </authorList>
    </citation>
    <scope>NUCLEOTIDE SEQUENCE</scope>
    <source>
        <tissue evidence="11">Cladode</tissue>
    </source>
</reference>
<feature type="domain" description="Cation/H+ exchanger transmembrane" evidence="10">
    <location>
        <begin position="176"/>
        <end position="542"/>
    </location>
</feature>
<feature type="transmembrane region" description="Helical" evidence="9">
    <location>
        <begin position="352"/>
        <end position="371"/>
    </location>
</feature>
<dbReference type="InterPro" id="IPR006153">
    <property type="entry name" value="Cation/H_exchanger_TM"/>
</dbReference>
<evidence type="ECO:0000256" key="7">
    <source>
        <dbReference type="ARBA" id="ARBA00023065"/>
    </source>
</evidence>
<evidence type="ECO:0000256" key="8">
    <source>
        <dbReference type="ARBA" id="ARBA00023136"/>
    </source>
</evidence>
<evidence type="ECO:0000256" key="6">
    <source>
        <dbReference type="ARBA" id="ARBA00022989"/>
    </source>
</evidence>
<dbReference type="PANTHER" id="PTHR16254:SF20">
    <property type="entry name" value="K(+) EFFLUX ANTIPORTER 5"/>
    <property type="match status" value="1"/>
</dbReference>
<dbReference type="AlphaFoldDB" id="A0A7C8YN51"/>
<feature type="transmembrane region" description="Helical" evidence="9">
    <location>
        <begin position="522"/>
        <end position="541"/>
    </location>
</feature>
<sequence length="579" mass="63090">MAGSSSVLRWRFSGFWICALLIAYRIGSFGNYARSDQETRERFYGNNLFNSTPPAGEDTIAKMIDHVLEKEFSENDQPEGSDVSSFNSSVADNQAEIETVVKITHDKAKKNDTGEANGTKSFQIQDVFSLDNEDSDDMAATLIDKRDNVFVMSNKKSKYPILQLDFRLISDLVLLIVSAAVGGIIFSCLGQPVIVGYLLAGSIVGPGGLKWISELVQVETVAQFGVVFLLFALGLEFSMTKLRAVGPVAVFGGMLQIVIFMFLCGITAMICGGKLSEGVFVGSFLSMSSTAVVVKFLAERNYSNALHGQVTIGTLIFQDCAVGLLFALLPVLGGSSGLLKGIFSVGRLLMVLSLYLTTASILTWSFIPRFLKLMIQLSSQTNELYQLALVAFCLLSAWCSDKLGLSLELGSFVAGVMISTTDFAQHTLDQVEPIRNLFTALFLSSIGMLIHVHFLWSHVDILLASVILVVVFKTAVAAVVIKAFGYGIRTSFLVGLSLAQIGEFAFVLLSRASNLHLVEGKMYLLLLGTTAFSLVTTPILFKLMPAVMHLGVLMHWFPSESSIQNEERASMIDARNRIL</sequence>
<dbReference type="PANTHER" id="PTHR16254">
    <property type="entry name" value="POTASSIUM/PROTON ANTIPORTER-RELATED"/>
    <property type="match status" value="1"/>
</dbReference>
<name>A0A7C8YN51_OPUST</name>
<comment type="subcellular location">
    <subcellularLocation>
        <location evidence="1">Membrane</location>
        <topology evidence="1">Multi-pass membrane protein</topology>
    </subcellularLocation>
</comment>
<feature type="transmembrane region" description="Helical" evidence="9">
    <location>
        <begin position="310"/>
        <end position="332"/>
    </location>
</feature>
<dbReference type="InterPro" id="IPR045158">
    <property type="entry name" value="KEA4/5/6-like"/>
</dbReference>
<keyword evidence="6 9" id="KW-1133">Transmembrane helix</keyword>
<dbReference type="GO" id="GO:0016020">
    <property type="term" value="C:membrane"/>
    <property type="evidence" value="ECO:0007669"/>
    <property type="project" value="UniProtKB-SubCell"/>
</dbReference>
<proteinExistence type="predicted"/>
<feature type="transmembrane region" description="Helical" evidence="9">
    <location>
        <begin position="249"/>
        <end position="272"/>
    </location>
</feature>
<evidence type="ECO:0000256" key="2">
    <source>
        <dbReference type="ARBA" id="ARBA00022448"/>
    </source>
</evidence>
<feature type="transmembrane region" description="Helical" evidence="9">
    <location>
        <begin position="492"/>
        <end position="510"/>
    </location>
</feature>
<evidence type="ECO:0000259" key="10">
    <source>
        <dbReference type="Pfam" id="PF00999"/>
    </source>
</evidence>
<feature type="transmembrane region" description="Helical" evidence="9">
    <location>
        <begin position="278"/>
        <end position="298"/>
    </location>
</feature>
<feature type="transmembrane region" description="Helical" evidence="9">
    <location>
        <begin position="436"/>
        <end position="456"/>
    </location>
</feature>
<feature type="transmembrane region" description="Helical" evidence="9">
    <location>
        <begin position="462"/>
        <end position="485"/>
    </location>
</feature>
<evidence type="ECO:0000256" key="3">
    <source>
        <dbReference type="ARBA" id="ARBA00022449"/>
    </source>
</evidence>
<dbReference type="InterPro" id="IPR038770">
    <property type="entry name" value="Na+/solute_symporter_sf"/>
</dbReference>
<keyword evidence="3" id="KW-0050">Antiport</keyword>
<dbReference type="GO" id="GO:0015386">
    <property type="term" value="F:potassium:proton antiporter activity"/>
    <property type="evidence" value="ECO:0007669"/>
    <property type="project" value="InterPro"/>
</dbReference>
<dbReference type="EMBL" id="GISG01037029">
    <property type="protein sequence ID" value="MBA4622113.1"/>
    <property type="molecule type" value="Transcribed_RNA"/>
</dbReference>
<evidence type="ECO:0000256" key="5">
    <source>
        <dbReference type="ARBA" id="ARBA00022729"/>
    </source>
</evidence>
<accession>A0A7C8YN51</accession>
<dbReference type="Gene3D" id="1.20.1530.20">
    <property type="match status" value="1"/>
</dbReference>
<evidence type="ECO:0000313" key="11">
    <source>
        <dbReference type="EMBL" id="MBA4622113.1"/>
    </source>
</evidence>
<keyword evidence="2" id="KW-0813">Transport</keyword>
<dbReference type="Pfam" id="PF00999">
    <property type="entry name" value="Na_H_Exchanger"/>
    <property type="match status" value="1"/>
</dbReference>
<protein>
    <recommendedName>
        <fullName evidence="10">Cation/H+ exchanger transmembrane domain-containing protein</fullName>
    </recommendedName>
</protein>
<evidence type="ECO:0000256" key="4">
    <source>
        <dbReference type="ARBA" id="ARBA00022692"/>
    </source>
</evidence>
<keyword evidence="8 9" id="KW-0472">Membrane</keyword>
<keyword evidence="7" id="KW-0406">Ion transport</keyword>
<feature type="transmembrane region" description="Helical" evidence="9">
    <location>
        <begin position="12"/>
        <end position="33"/>
    </location>
</feature>
<feature type="transmembrane region" description="Helical" evidence="9">
    <location>
        <begin position="220"/>
        <end position="237"/>
    </location>
</feature>
<evidence type="ECO:0000256" key="1">
    <source>
        <dbReference type="ARBA" id="ARBA00004141"/>
    </source>
</evidence>
<organism evidence="11">
    <name type="scientific">Opuntia streptacantha</name>
    <name type="common">Prickly pear cactus</name>
    <name type="synonym">Opuntia cardona</name>
    <dbReference type="NCBI Taxonomy" id="393608"/>
    <lineage>
        <taxon>Eukaryota</taxon>
        <taxon>Viridiplantae</taxon>
        <taxon>Streptophyta</taxon>
        <taxon>Embryophyta</taxon>
        <taxon>Tracheophyta</taxon>
        <taxon>Spermatophyta</taxon>
        <taxon>Magnoliopsida</taxon>
        <taxon>eudicotyledons</taxon>
        <taxon>Gunneridae</taxon>
        <taxon>Pentapetalae</taxon>
        <taxon>Caryophyllales</taxon>
        <taxon>Cactineae</taxon>
        <taxon>Cactaceae</taxon>
        <taxon>Opuntioideae</taxon>
        <taxon>Opuntia</taxon>
    </lineage>
</organism>
<evidence type="ECO:0000256" key="9">
    <source>
        <dbReference type="SAM" id="Phobius"/>
    </source>
</evidence>
<reference evidence="11" key="1">
    <citation type="journal article" date="2013" name="J. Plant Res.">
        <title>Effect of fungi and light on seed germination of three Opuntia species from semiarid lands of central Mexico.</title>
        <authorList>
            <person name="Delgado-Sanchez P."/>
            <person name="Jimenez-Bremont J.F."/>
            <person name="Guerrero-Gonzalez Mde L."/>
            <person name="Flores J."/>
        </authorList>
    </citation>
    <scope>NUCLEOTIDE SEQUENCE</scope>
    <source>
        <tissue evidence="11">Cladode</tissue>
    </source>
</reference>
<feature type="transmembrane region" description="Helical" evidence="9">
    <location>
        <begin position="172"/>
        <end position="200"/>
    </location>
</feature>